<comment type="caution">
    <text evidence="3">The sequence shown here is derived from an EMBL/GenBank/DDBJ whole genome shotgun (WGS) entry which is preliminary data.</text>
</comment>
<feature type="compositionally biased region" description="Polar residues" evidence="1">
    <location>
        <begin position="52"/>
        <end position="74"/>
    </location>
</feature>
<evidence type="ECO:0000313" key="3">
    <source>
        <dbReference type="EMBL" id="KAK0725467.1"/>
    </source>
</evidence>
<name>A0AA40E567_9PEZI</name>
<evidence type="ECO:0000256" key="1">
    <source>
        <dbReference type="SAM" id="MobiDB-lite"/>
    </source>
</evidence>
<evidence type="ECO:0000256" key="2">
    <source>
        <dbReference type="SAM" id="SignalP"/>
    </source>
</evidence>
<feature type="region of interest" description="Disordered" evidence="1">
    <location>
        <begin position="26"/>
        <end position="91"/>
    </location>
</feature>
<evidence type="ECO:0000313" key="4">
    <source>
        <dbReference type="Proteomes" id="UP001172102"/>
    </source>
</evidence>
<dbReference type="Proteomes" id="UP001172102">
    <property type="component" value="Unassembled WGS sequence"/>
</dbReference>
<organism evidence="3 4">
    <name type="scientific">Lasiosphaeris hirsuta</name>
    <dbReference type="NCBI Taxonomy" id="260670"/>
    <lineage>
        <taxon>Eukaryota</taxon>
        <taxon>Fungi</taxon>
        <taxon>Dikarya</taxon>
        <taxon>Ascomycota</taxon>
        <taxon>Pezizomycotina</taxon>
        <taxon>Sordariomycetes</taxon>
        <taxon>Sordariomycetidae</taxon>
        <taxon>Sordariales</taxon>
        <taxon>Lasiosphaeriaceae</taxon>
        <taxon>Lasiosphaeris</taxon>
    </lineage>
</organism>
<proteinExistence type="predicted"/>
<dbReference type="AlphaFoldDB" id="A0AA40E567"/>
<feature type="signal peptide" evidence="2">
    <location>
        <begin position="1"/>
        <end position="20"/>
    </location>
</feature>
<feature type="chain" id="PRO_5041424294" evidence="2">
    <location>
        <begin position="21"/>
        <end position="137"/>
    </location>
</feature>
<protein>
    <submittedName>
        <fullName evidence="3">Uncharacterized protein</fullName>
    </submittedName>
</protein>
<keyword evidence="2" id="KW-0732">Signal</keyword>
<gene>
    <name evidence="3" type="ORF">B0H67DRAFT_570599</name>
</gene>
<accession>A0AA40E567</accession>
<sequence>MEAIFIPCYLFFIVFPWTQAGQSLDDLLPPPRTRPGTDGAREHGKQHRERQAPSSGGSPQRAASQGSRGRSTGSPRKPRLAMLSDATKPKPKAARNVFVASLFPSLCCWAMSQHVAWRGGLEGLCSSLVYPVTGSHQ</sequence>
<reference evidence="3" key="1">
    <citation type="submission" date="2023-06" db="EMBL/GenBank/DDBJ databases">
        <title>Genome-scale phylogeny and comparative genomics of the fungal order Sordariales.</title>
        <authorList>
            <consortium name="Lawrence Berkeley National Laboratory"/>
            <person name="Hensen N."/>
            <person name="Bonometti L."/>
            <person name="Westerberg I."/>
            <person name="Brannstrom I.O."/>
            <person name="Guillou S."/>
            <person name="Cros-Aarteil S."/>
            <person name="Calhoun S."/>
            <person name="Haridas S."/>
            <person name="Kuo A."/>
            <person name="Mondo S."/>
            <person name="Pangilinan J."/>
            <person name="Riley R."/>
            <person name="Labutti K."/>
            <person name="Andreopoulos B."/>
            <person name="Lipzen A."/>
            <person name="Chen C."/>
            <person name="Yanf M."/>
            <person name="Daum C."/>
            <person name="Ng V."/>
            <person name="Clum A."/>
            <person name="Steindorff A."/>
            <person name="Ohm R."/>
            <person name="Martin F."/>
            <person name="Silar P."/>
            <person name="Natvig D."/>
            <person name="Lalanne C."/>
            <person name="Gautier V."/>
            <person name="Ament-Velasquez S.L."/>
            <person name="Kruys A."/>
            <person name="Hutchinson M.I."/>
            <person name="Powell A.J."/>
            <person name="Barry K."/>
            <person name="Miller A.N."/>
            <person name="Grigoriev I.V."/>
            <person name="Debuchy R."/>
            <person name="Gladieux P."/>
            <person name="Thoren M.H."/>
            <person name="Johannesson H."/>
        </authorList>
    </citation>
    <scope>NUCLEOTIDE SEQUENCE</scope>
    <source>
        <strain evidence="3">SMH4607-1</strain>
    </source>
</reference>
<keyword evidence="4" id="KW-1185">Reference proteome</keyword>
<dbReference type="EMBL" id="JAUKUA010000002">
    <property type="protein sequence ID" value="KAK0725467.1"/>
    <property type="molecule type" value="Genomic_DNA"/>
</dbReference>